<dbReference type="GO" id="GO:0006753">
    <property type="term" value="P:nucleoside phosphate metabolic process"/>
    <property type="evidence" value="ECO:0007669"/>
    <property type="project" value="TreeGrafter"/>
</dbReference>
<dbReference type="Gene3D" id="3.90.79.10">
    <property type="entry name" value="Nucleoside Triphosphate Pyrophosphohydrolase"/>
    <property type="match status" value="1"/>
</dbReference>
<evidence type="ECO:0000256" key="2">
    <source>
        <dbReference type="ARBA" id="ARBA00001946"/>
    </source>
</evidence>
<dbReference type="CDD" id="cd03424">
    <property type="entry name" value="NUDIX_ADPRase_Nudt5_UGPPase_Nudt14"/>
    <property type="match status" value="1"/>
</dbReference>
<accession>A0A7G5H7J7</accession>
<evidence type="ECO:0000313" key="9">
    <source>
        <dbReference type="EMBL" id="QMW07089.1"/>
    </source>
</evidence>
<evidence type="ECO:0000256" key="3">
    <source>
        <dbReference type="ARBA" id="ARBA00007275"/>
    </source>
</evidence>
<comment type="similarity">
    <text evidence="3">Belongs to the Nudix hydrolase family. NudK subfamily.</text>
</comment>
<name>A0A7G5H7J7_9BACT</name>
<evidence type="ECO:0000256" key="7">
    <source>
        <dbReference type="ARBA" id="ARBA00032272"/>
    </source>
</evidence>
<dbReference type="Proteomes" id="UP000515369">
    <property type="component" value="Chromosome"/>
</dbReference>
<dbReference type="AlphaFoldDB" id="A0A7G5H7J7"/>
<comment type="cofactor">
    <cofactor evidence="2">
        <name>Mg(2+)</name>
        <dbReference type="ChEBI" id="CHEBI:18420"/>
    </cofactor>
</comment>
<dbReference type="InterPro" id="IPR015797">
    <property type="entry name" value="NUDIX_hydrolase-like_dom_sf"/>
</dbReference>
<protein>
    <recommendedName>
        <fullName evidence="4">GDP-mannose pyrophosphatase</fullName>
    </recommendedName>
    <alternativeName>
        <fullName evidence="6">GDP-mannose hydrolase</fullName>
    </alternativeName>
    <alternativeName>
        <fullName evidence="7">GDPMK</fullName>
    </alternativeName>
</protein>
<dbReference type="PANTHER" id="PTHR11839">
    <property type="entry name" value="UDP/ADP-SUGAR PYROPHOSPHATASE"/>
    <property type="match status" value="1"/>
</dbReference>
<evidence type="ECO:0000313" key="10">
    <source>
        <dbReference type="Proteomes" id="UP000515369"/>
    </source>
</evidence>
<keyword evidence="10" id="KW-1185">Reference proteome</keyword>
<dbReference type="PROSITE" id="PS00893">
    <property type="entry name" value="NUDIX_BOX"/>
    <property type="match status" value="1"/>
</dbReference>
<keyword evidence="5 9" id="KW-0378">Hydrolase</keyword>
<dbReference type="InterPro" id="IPR000086">
    <property type="entry name" value="NUDIX_hydrolase_dom"/>
</dbReference>
<feature type="domain" description="Nudix hydrolase" evidence="8">
    <location>
        <begin position="46"/>
        <end position="175"/>
    </location>
</feature>
<gene>
    <name evidence="9" type="ORF">H3H32_25815</name>
</gene>
<dbReference type="Pfam" id="PF00293">
    <property type="entry name" value="NUDIX"/>
    <property type="match status" value="1"/>
</dbReference>
<evidence type="ECO:0000256" key="1">
    <source>
        <dbReference type="ARBA" id="ARBA00000847"/>
    </source>
</evidence>
<evidence type="ECO:0000259" key="8">
    <source>
        <dbReference type="PROSITE" id="PS51462"/>
    </source>
</evidence>
<dbReference type="EMBL" id="CP059732">
    <property type="protein sequence ID" value="QMW07089.1"/>
    <property type="molecule type" value="Genomic_DNA"/>
</dbReference>
<sequence>MNPDKDPQPWQVETSEYIHQLPWFTVRKDAIRMKNGGSIPNYFVFEYPDWINVVAVTKDKQLVLIRQYRHGIAGVHYELCAGVIDPGEEPIVAAQRELLEETGFGGGQWHHLMTLSANPGTHANLTHAFLAIDVEIKQAQHLENTEEITVHVVSRERAMEIINNGEMMQALHLAPLLKYLNRDLFDLTD</sequence>
<evidence type="ECO:0000256" key="5">
    <source>
        <dbReference type="ARBA" id="ARBA00022801"/>
    </source>
</evidence>
<proteinExistence type="inferred from homology"/>
<dbReference type="PANTHER" id="PTHR11839:SF18">
    <property type="entry name" value="NUDIX HYDROLASE DOMAIN-CONTAINING PROTEIN"/>
    <property type="match status" value="1"/>
</dbReference>
<evidence type="ECO:0000256" key="6">
    <source>
        <dbReference type="ARBA" id="ARBA00032162"/>
    </source>
</evidence>
<dbReference type="KEGG" id="sfol:H3H32_25815"/>
<dbReference type="GO" id="GO:0019693">
    <property type="term" value="P:ribose phosphate metabolic process"/>
    <property type="evidence" value="ECO:0007669"/>
    <property type="project" value="TreeGrafter"/>
</dbReference>
<evidence type="ECO:0000256" key="4">
    <source>
        <dbReference type="ARBA" id="ARBA00016377"/>
    </source>
</evidence>
<dbReference type="GO" id="GO:0016787">
    <property type="term" value="F:hydrolase activity"/>
    <property type="evidence" value="ECO:0007669"/>
    <property type="project" value="UniProtKB-KW"/>
</dbReference>
<dbReference type="PROSITE" id="PS51462">
    <property type="entry name" value="NUDIX"/>
    <property type="match status" value="1"/>
</dbReference>
<comment type="catalytic activity">
    <reaction evidence="1">
        <text>GDP-alpha-D-mannose + H2O = alpha-D-mannose 1-phosphate + GMP + 2 H(+)</text>
        <dbReference type="Rhea" id="RHEA:27978"/>
        <dbReference type="ChEBI" id="CHEBI:15377"/>
        <dbReference type="ChEBI" id="CHEBI:15378"/>
        <dbReference type="ChEBI" id="CHEBI:57527"/>
        <dbReference type="ChEBI" id="CHEBI:58115"/>
        <dbReference type="ChEBI" id="CHEBI:58409"/>
    </reaction>
</comment>
<organism evidence="9 10">
    <name type="scientific">Spirosoma foliorum</name>
    <dbReference type="NCBI Taxonomy" id="2710596"/>
    <lineage>
        <taxon>Bacteria</taxon>
        <taxon>Pseudomonadati</taxon>
        <taxon>Bacteroidota</taxon>
        <taxon>Cytophagia</taxon>
        <taxon>Cytophagales</taxon>
        <taxon>Cytophagaceae</taxon>
        <taxon>Spirosoma</taxon>
    </lineage>
</organism>
<dbReference type="RefSeq" id="WP_182464480.1">
    <property type="nucleotide sequence ID" value="NZ_CP059732.1"/>
</dbReference>
<reference evidence="9 10" key="1">
    <citation type="submission" date="2020-07" db="EMBL/GenBank/DDBJ databases">
        <title>Spirosoma foliorum sp. nov., isolated from the leaves on the Nejang mountain Korea, Republic of.</title>
        <authorList>
            <person name="Ho H."/>
            <person name="Lee Y.-J."/>
            <person name="Nurcahyanto D.-A."/>
            <person name="Kim S.-G."/>
        </authorList>
    </citation>
    <scope>NUCLEOTIDE SEQUENCE [LARGE SCALE GENOMIC DNA]</scope>
    <source>
        <strain evidence="9 10">PL0136</strain>
    </source>
</reference>
<dbReference type="SUPFAM" id="SSF55811">
    <property type="entry name" value="Nudix"/>
    <property type="match status" value="1"/>
</dbReference>
<dbReference type="InterPro" id="IPR020084">
    <property type="entry name" value="NUDIX_hydrolase_CS"/>
</dbReference>